<dbReference type="InterPro" id="IPR036661">
    <property type="entry name" value="Luciferase-like_sf"/>
</dbReference>
<dbReference type="SUPFAM" id="SSF51679">
    <property type="entry name" value="Bacterial luciferase-like"/>
    <property type="match status" value="1"/>
</dbReference>
<keyword evidence="3" id="KW-0560">Oxidoreductase</keyword>
<dbReference type="Pfam" id="PF00296">
    <property type="entry name" value="Bac_luciferase"/>
    <property type="match status" value="1"/>
</dbReference>
<dbReference type="PANTHER" id="PTHR42847:SF8">
    <property type="entry name" value="CONSERVED PROTEIN"/>
    <property type="match status" value="1"/>
</dbReference>
<dbReference type="InterPro" id="IPR050172">
    <property type="entry name" value="SsuD_RutA_monooxygenase"/>
</dbReference>
<evidence type="ECO:0000256" key="3">
    <source>
        <dbReference type="ARBA" id="ARBA00023002"/>
    </source>
</evidence>
<name>A0ABT6WZC6_9ACTN</name>
<gene>
    <name evidence="6" type="ORF">QLQ12_41590</name>
</gene>
<keyword evidence="7" id="KW-1185">Reference proteome</keyword>
<protein>
    <submittedName>
        <fullName evidence="6">LLM class flavin-dependent oxidoreductase</fullName>
    </submittedName>
</protein>
<keyword evidence="4" id="KW-0503">Monooxygenase</keyword>
<evidence type="ECO:0000256" key="4">
    <source>
        <dbReference type="ARBA" id="ARBA00023033"/>
    </source>
</evidence>
<accession>A0ABT6WZC6</accession>
<sequence>MRLSIWPGAAQPYADVVEVARHAADTGWDGVWIADHFMPNTPPDVRPDHPVLEAGSLVAALGAVLPRVRVGTLVYGNTYRHPAVVANMAATVDQITGGRFVLGVGAGWQVNEHRQYGIELLPVKRLLDRFVEALQVLHGLLRTPTTTFDGEYYRLTDAVCEPKPVQDPLPIMIGAKGEKRMLRVVAEYADLWNTWGLPDVIGHKSRVLDGFCAEVGRDPKAIGRTAQALVSVDGGPPDGVTAPFYGGSADEVARTVDAYREVGVDELIIPDFLLGTGADRLKALDTIHHIVKP</sequence>
<evidence type="ECO:0000313" key="6">
    <source>
        <dbReference type="EMBL" id="MDI6105098.1"/>
    </source>
</evidence>
<keyword evidence="1" id="KW-0285">Flavoprotein</keyword>
<evidence type="ECO:0000256" key="2">
    <source>
        <dbReference type="ARBA" id="ARBA00022643"/>
    </source>
</evidence>
<evidence type="ECO:0000313" key="7">
    <source>
        <dbReference type="Proteomes" id="UP001241758"/>
    </source>
</evidence>
<proteinExistence type="predicted"/>
<dbReference type="Gene3D" id="3.20.20.30">
    <property type="entry name" value="Luciferase-like domain"/>
    <property type="match status" value="1"/>
</dbReference>
<evidence type="ECO:0000259" key="5">
    <source>
        <dbReference type="Pfam" id="PF00296"/>
    </source>
</evidence>
<dbReference type="RefSeq" id="WP_282766559.1">
    <property type="nucleotide sequence ID" value="NZ_JASCTH010000040.1"/>
</dbReference>
<reference evidence="6 7" key="1">
    <citation type="submission" date="2023-05" db="EMBL/GenBank/DDBJ databases">
        <title>Actinoplanes sp. NEAU-A12 genome sequencing.</title>
        <authorList>
            <person name="Wang Z.-S."/>
        </authorList>
    </citation>
    <scope>NUCLEOTIDE SEQUENCE [LARGE SCALE GENOMIC DNA]</scope>
    <source>
        <strain evidence="6 7">NEAU-A12</strain>
    </source>
</reference>
<dbReference type="Proteomes" id="UP001241758">
    <property type="component" value="Unassembled WGS sequence"/>
</dbReference>
<feature type="domain" description="Luciferase-like" evidence="5">
    <location>
        <begin position="4"/>
        <end position="233"/>
    </location>
</feature>
<evidence type="ECO:0000256" key="1">
    <source>
        <dbReference type="ARBA" id="ARBA00022630"/>
    </source>
</evidence>
<dbReference type="PANTHER" id="PTHR42847">
    <property type="entry name" value="ALKANESULFONATE MONOOXYGENASE"/>
    <property type="match status" value="1"/>
</dbReference>
<dbReference type="EMBL" id="JASCTH010000040">
    <property type="protein sequence ID" value="MDI6105098.1"/>
    <property type="molecule type" value="Genomic_DNA"/>
</dbReference>
<organism evidence="6 7">
    <name type="scientific">Actinoplanes sandaracinus</name>
    <dbReference type="NCBI Taxonomy" id="3045177"/>
    <lineage>
        <taxon>Bacteria</taxon>
        <taxon>Bacillati</taxon>
        <taxon>Actinomycetota</taxon>
        <taxon>Actinomycetes</taxon>
        <taxon>Micromonosporales</taxon>
        <taxon>Micromonosporaceae</taxon>
        <taxon>Actinoplanes</taxon>
    </lineage>
</organism>
<dbReference type="InterPro" id="IPR011251">
    <property type="entry name" value="Luciferase-like_dom"/>
</dbReference>
<keyword evidence="2" id="KW-0288">FMN</keyword>
<comment type="caution">
    <text evidence="6">The sequence shown here is derived from an EMBL/GenBank/DDBJ whole genome shotgun (WGS) entry which is preliminary data.</text>
</comment>